<dbReference type="PROSITE" id="PS50096">
    <property type="entry name" value="IQ"/>
    <property type="match status" value="1"/>
</dbReference>
<evidence type="ECO:0000313" key="3">
    <source>
        <dbReference type="Proteomes" id="UP001168821"/>
    </source>
</evidence>
<comment type="caution">
    <text evidence="2">The sequence shown here is derived from an EMBL/GenBank/DDBJ whole genome shotgun (WGS) entry which is preliminary data.</text>
</comment>
<dbReference type="GO" id="GO:0005814">
    <property type="term" value="C:centriole"/>
    <property type="evidence" value="ECO:0007669"/>
    <property type="project" value="InterPro"/>
</dbReference>
<gene>
    <name evidence="2" type="ORF">Zmor_005394</name>
</gene>
<dbReference type="InterPro" id="IPR033207">
    <property type="entry name" value="CCP110"/>
</dbReference>
<evidence type="ECO:0000313" key="2">
    <source>
        <dbReference type="EMBL" id="KAJ3660968.1"/>
    </source>
</evidence>
<dbReference type="Pfam" id="PF16025">
    <property type="entry name" value="CaM_bind"/>
    <property type="match status" value="1"/>
</dbReference>
<reference evidence="2" key="1">
    <citation type="journal article" date="2023" name="G3 (Bethesda)">
        <title>Whole genome assemblies of Zophobas morio and Tenebrio molitor.</title>
        <authorList>
            <person name="Kaur S."/>
            <person name="Stinson S.A."/>
            <person name="diCenzo G.C."/>
        </authorList>
    </citation>
    <scope>NUCLEOTIDE SEQUENCE</scope>
    <source>
        <strain evidence="2">QUZm001</strain>
    </source>
</reference>
<dbReference type="Proteomes" id="UP001168821">
    <property type="component" value="Unassembled WGS sequence"/>
</dbReference>
<evidence type="ECO:0008006" key="4">
    <source>
        <dbReference type="Google" id="ProtNLM"/>
    </source>
</evidence>
<dbReference type="PANTHER" id="PTHR13594:SF1">
    <property type="entry name" value="CENTRIOLAR COILED-COIL PROTEIN OF 110 KDA"/>
    <property type="match status" value="1"/>
</dbReference>
<keyword evidence="3" id="KW-1185">Reference proteome</keyword>
<dbReference type="PANTHER" id="PTHR13594">
    <property type="entry name" value="CENTRIOLAR COILED-COIL PROTEIN OF 110 KDA"/>
    <property type="match status" value="1"/>
</dbReference>
<dbReference type="GO" id="GO:1903723">
    <property type="term" value="P:negative regulation of centriole elongation"/>
    <property type="evidence" value="ECO:0007669"/>
    <property type="project" value="TreeGrafter"/>
</dbReference>
<accession>A0AA38MM79</accession>
<protein>
    <recommendedName>
        <fullName evidence="4">Centriolar coiled-coil protein of 110 kDa</fullName>
    </recommendedName>
</protein>
<dbReference type="AlphaFoldDB" id="A0AA38MM79"/>
<dbReference type="GO" id="GO:0007099">
    <property type="term" value="P:centriole replication"/>
    <property type="evidence" value="ECO:0007669"/>
    <property type="project" value="InterPro"/>
</dbReference>
<sequence>MSTSSYTSCIKIGGVPIVPPLVTPQVREECLRYKLKAIEIENKKERDKLFKKCMEDLERLENQTKELTVKTTLEQQLAFADESSPSHVPYDTYKKMQNLTSETIDVSEYSVEGCKVLNKSTESEQECSLSPPKLIRSNSYTLESPSPILLAHLEKEARKCVELDDSDSASLSPVTIIDSELEPPLQVVDTDINVQQVTVTTPVKFQDNQESIDPQLLDILTKLPEDHARNILELLSKQHENNKIIKEQIISEEDKSISVSISSQSLYYSTLSPDTTRGSPNELNMVNLRNIKNNNLDQDKAANVIQAGVKGYLVRRLIQTERVQSLIETIKDAILCAVQLHNSDVIEEADVELHRRLIQQVSAACYAFHDIFFTLSVKEQMGIISLDRQRKKEKANRPLSASSSNQSLSRRQSARMIR</sequence>
<organism evidence="2 3">
    <name type="scientific">Zophobas morio</name>
    <dbReference type="NCBI Taxonomy" id="2755281"/>
    <lineage>
        <taxon>Eukaryota</taxon>
        <taxon>Metazoa</taxon>
        <taxon>Ecdysozoa</taxon>
        <taxon>Arthropoda</taxon>
        <taxon>Hexapoda</taxon>
        <taxon>Insecta</taxon>
        <taxon>Pterygota</taxon>
        <taxon>Neoptera</taxon>
        <taxon>Endopterygota</taxon>
        <taxon>Coleoptera</taxon>
        <taxon>Polyphaga</taxon>
        <taxon>Cucujiformia</taxon>
        <taxon>Tenebrionidae</taxon>
        <taxon>Zophobas</taxon>
    </lineage>
</organism>
<proteinExistence type="predicted"/>
<feature type="region of interest" description="Disordered" evidence="1">
    <location>
        <begin position="394"/>
        <end position="418"/>
    </location>
</feature>
<name>A0AA38MM79_9CUCU</name>
<feature type="compositionally biased region" description="Low complexity" evidence="1">
    <location>
        <begin position="397"/>
        <end position="418"/>
    </location>
</feature>
<dbReference type="EMBL" id="JALNTZ010000002">
    <property type="protein sequence ID" value="KAJ3660968.1"/>
    <property type="molecule type" value="Genomic_DNA"/>
</dbReference>
<dbReference type="GO" id="GO:0032053">
    <property type="term" value="P:ciliary basal body organization"/>
    <property type="evidence" value="ECO:0007669"/>
    <property type="project" value="TreeGrafter"/>
</dbReference>
<dbReference type="GO" id="GO:0032465">
    <property type="term" value="P:regulation of cytokinesis"/>
    <property type="evidence" value="ECO:0007669"/>
    <property type="project" value="InterPro"/>
</dbReference>
<evidence type="ECO:0000256" key="1">
    <source>
        <dbReference type="SAM" id="MobiDB-lite"/>
    </source>
</evidence>